<feature type="transmembrane region" description="Helical" evidence="2">
    <location>
        <begin position="41"/>
        <end position="60"/>
    </location>
</feature>
<dbReference type="Proteomes" id="UP000503447">
    <property type="component" value="Chromosome"/>
</dbReference>
<feature type="region of interest" description="Disordered" evidence="1">
    <location>
        <begin position="1"/>
        <end position="31"/>
    </location>
</feature>
<evidence type="ECO:0000313" key="4">
    <source>
        <dbReference type="Proteomes" id="UP000503447"/>
    </source>
</evidence>
<accession>A0A6M5YJP9</accession>
<keyword evidence="2" id="KW-1133">Transmembrane helix</keyword>
<dbReference type="AlphaFoldDB" id="A0A6M5YJP9"/>
<gene>
    <name evidence="3" type="ORF">FTUN_1077</name>
</gene>
<protein>
    <recommendedName>
        <fullName evidence="5">AsmA-like C-terminal domain-containing protein</fullName>
    </recommendedName>
</protein>
<evidence type="ECO:0008006" key="5">
    <source>
        <dbReference type="Google" id="ProtNLM"/>
    </source>
</evidence>
<sequence>MSADTVTPPPAPPQLPPVTPSAPTAPTAPPVSHRRRWFRRFLPLLTLLVVSAWFLPAIVANTGLRNHLARRALADLHGSVDVGGASLGWFAPLELRDVTLKDEAGRTVVSVPKITTQKSLLDLARNPADPGEITLEGPTIALVCEKNATNLETALAEYLKDDGRPARPTRVPVAVRVSGGQLTLTDAENGKTTSVENLAATVSAPANRSEPVAVAFTSATGGVSAELVLGDAGSAKLVSTGLALDTFAPLLKRLDPNLSLAGAVTTDLQLSWGKDATGRPRFAVAGTAGAKQLVVSAPWLNGDTLRLDSAELPLNVEVTGSSVSVQRFDLACDVGTVSIAGTFDPNEPTEQLLMRPGVTARASIELSRLAAKVPKLLRVKGGTELREGKVALTLTSQADPSGVVWQGHILTSAIRAVRDGKVIHWEQPLHVEFTGRYASGQVPTFDKFVCTSDFIAVNAKTTPETVQAAATVLLNRLGERLAEFLDLGGATLAGEATVQLVGRREPTGAFKAEGAVVLKDFAITDHNGRGLKEPALTLKLKATGRAPASGPVQLATASVGLSADGDELNLTLLEPVADVRALASGAVDLTVRGDLTRWKARIAAVTAVPAYEMGGTAVVSGKARFAADRITVERLTVGLTNAKFRGAGVFIDEPILNATGDFTLVRSTGVATVAALTLNSAPLSVTNGTLTFELKTDLAVSGDGQCVTDLNRLGATLKLYADPRGPDAFYGRGAGPVRFRYAGDVTTFAATLDVTNFAYGPKEKLVWAEPALRLEANGNYADSADAVTLTVARAERPGLALDAKGQLARITTTQDLNFSGSLRYDWAKLTPLAREFLGATFNATGTGTRALALSGQLAPATAPPAAPPGGIVLRAPGELAGAAAPSVLVGLRGEAALGWDTLKAHGFDVGTGELKTSLARGVLTVAPVTATFGGGKVTLAPTVKLDPAPGVLTLAKGPVVEHAKLTPQATSGALGYALPAFANATQAEGELSATIDDNRIPLADATQATLKGTLVIHKAQVGAGPVVAELAKLLGANTTTMTLATDTAVPVQVANARVYHQNFAFKISGTTLHTSGSVGFDNTLDLVIDVPLPKDLPALKNNPLLMKAVAGKVIKVPVKGTLTKPMIDAKAFESAVVALARQGAKDAGKDALDKELNKLFPGAVPGTNPKSGGSPFPLPFGKNP</sequence>
<organism evidence="3 4">
    <name type="scientific">Frigoriglobus tundricola</name>
    <dbReference type="NCBI Taxonomy" id="2774151"/>
    <lineage>
        <taxon>Bacteria</taxon>
        <taxon>Pseudomonadati</taxon>
        <taxon>Planctomycetota</taxon>
        <taxon>Planctomycetia</taxon>
        <taxon>Gemmatales</taxon>
        <taxon>Gemmataceae</taxon>
        <taxon>Frigoriglobus</taxon>
    </lineage>
</organism>
<evidence type="ECO:0000313" key="3">
    <source>
        <dbReference type="EMBL" id="QJW93570.1"/>
    </source>
</evidence>
<dbReference type="RefSeq" id="WP_171469741.1">
    <property type="nucleotide sequence ID" value="NZ_CP053452.2"/>
</dbReference>
<feature type="region of interest" description="Disordered" evidence="1">
    <location>
        <begin position="1160"/>
        <end position="1184"/>
    </location>
</feature>
<keyword evidence="2" id="KW-0472">Membrane</keyword>
<dbReference type="KEGG" id="ftj:FTUN_1077"/>
<name>A0A6M5YJP9_9BACT</name>
<evidence type="ECO:0000256" key="2">
    <source>
        <dbReference type="SAM" id="Phobius"/>
    </source>
</evidence>
<reference evidence="4" key="1">
    <citation type="submission" date="2020-05" db="EMBL/GenBank/DDBJ databases">
        <title>Frigoriglobus tundricola gen. nov., sp. nov., a psychrotolerant cellulolytic planctomycete of the family Gemmataceae with two divergent copies of 16S rRNA gene.</title>
        <authorList>
            <person name="Kulichevskaya I.S."/>
            <person name="Ivanova A.A."/>
            <person name="Naumoff D.G."/>
            <person name="Beletsky A.V."/>
            <person name="Rijpstra W.I.C."/>
            <person name="Sinninghe Damste J.S."/>
            <person name="Mardanov A.V."/>
            <person name="Ravin N.V."/>
            <person name="Dedysh S.N."/>
        </authorList>
    </citation>
    <scope>NUCLEOTIDE SEQUENCE [LARGE SCALE GENOMIC DNA]</scope>
    <source>
        <strain evidence="4">PL17</strain>
    </source>
</reference>
<keyword evidence="2" id="KW-0812">Transmembrane</keyword>
<feature type="compositionally biased region" description="Pro residues" evidence="1">
    <location>
        <begin position="7"/>
        <end position="20"/>
    </location>
</feature>
<dbReference type="EMBL" id="CP053452">
    <property type="protein sequence ID" value="QJW93570.1"/>
    <property type="molecule type" value="Genomic_DNA"/>
</dbReference>
<proteinExistence type="predicted"/>
<evidence type="ECO:0000256" key="1">
    <source>
        <dbReference type="SAM" id="MobiDB-lite"/>
    </source>
</evidence>
<keyword evidence="4" id="KW-1185">Reference proteome</keyword>